<evidence type="ECO:0000313" key="13">
    <source>
        <dbReference type="EMBL" id="KRQ96185.1"/>
    </source>
</evidence>
<feature type="compositionally biased region" description="Pro residues" evidence="10">
    <location>
        <begin position="142"/>
        <end position="152"/>
    </location>
</feature>
<dbReference type="PANTHER" id="PTHR33446">
    <property type="entry name" value="PROTEIN TONB-RELATED"/>
    <property type="match status" value="1"/>
</dbReference>
<dbReference type="Proteomes" id="UP000050863">
    <property type="component" value="Unassembled WGS sequence"/>
</dbReference>
<dbReference type="InterPro" id="IPR006260">
    <property type="entry name" value="TonB/TolA_C"/>
</dbReference>
<comment type="similarity">
    <text evidence="2">Belongs to the TonB family.</text>
</comment>
<evidence type="ECO:0000256" key="9">
    <source>
        <dbReference type="ARBA" id="ARBA00023136"/>
    </source>
</evidence>
<keyword evidence="8 11" id="KW-1133">Transmembrane helix</keyword>
<feature type="domain" description="TonB C-terminal" evidence="12">
    <location>
        <begin position="200"/>
        <end position="290"/>
    </location>
</feature>
<evidence type="ECO:0000256" key="3">
    <source>
        <dbReference type="ARBA" id="ARBA00022448"/>
    </source>
</evidence>
<dbReference type="GO" id="GO:0015031">
    <property type="term" value="P:protein transport"/>
    <property type="evidence" value="ECO:0007669"/>
    <property type="project" value="UniProtKB-KW"/>
</dbReference>
<dbReference type="PROSITE" id="PS52015">
    <property type="entry name" value="TONB_CTD"/>
    <property type="match status" value="1"/>
</dbReference>
<evidence type="ECO:0000256" key="2">
    <source>
        <dbReference type="ARBA" id="ARBA00006555"/>
    </source>
</evidence>
<dbReference type="STRING" id="280332.CQ12_23335"/>
<name>A0A0R3KKC6_9BRAD</name>
<dbReference type="NCBIfam" id="TIGR01352">
    <property type="entry name" value="tonB_Cterm"/>
    <property type="match status" value="1"/>
</dbReference>
<evidence type="ECO:0000256" key="7">
    <source>
        <dbReference type="ARBA" id="ARBA00022927"/>
    </source>
</evidence>
<gene>
    <name evidence="13" type="ORF">CQ12_23335</name>
</gene>
<evidence type="ECO:0000256" key="10">
    <source>
        <dbReference type="SAM" id="MobiDB-lite"/>
    </source>
</evidence>
<dbReference type="EMBL" id="LLXZ01000202">
    <property type="protein sequence ID" value="KRQ96185.1"/>
    <property type="molecule type" value="Genomic_DNA"/>
</dbReference>
<dbReference type="AlphaFoldDB" id="A0A0R3KKC6"/>
<feature type="region of interest" description="Disordered" evidence="10">
    <location>
        <begin position="135"/>
        <end position="187"/>
    </location>
</feature>
<evidence type="ECO:0000259" key="12">
    <source>
        <dbReference type="PROSITE" id="PS52015"/>
    </source>
</evidence>
<keyword evidence="9 11" id="KW-0472">Membrane</keyword>
<proteinExistence type="inferred from homology"/>
<protein>
    <submittedName>
        <fullName evidence="13">Energy transducer TonB</fullName>
    </submittedName>
</protein>
<sequence>MSRSRWSASTEEASAVNAFALHDVSDQAVLRRWGASAVAILAIHAALIAIGMNWMRPQPEPGVTLPAIMVDMAPISAAPQSTPLERAPDQLMDQADASPPEPVKQQEVVEEQIAPTPPQENPEVVAPPEQKVELKPATEPAKPVPDAKPTPVKPKVVRPDAKKPNDAPPQPRTAAPPRVERQAPAASAASAGATALAVATYNQRVRAHLMRFHQYPSGANRQPGVARLSFTLSRSGQVAGGRLAGSSGVAALDAQAMSMLRQASPFPPFPPEITQGSIGFNIPVIFTVPR</sequence>
<comment type="subcellular location">
    <subcellularLocation>
        <location evidence="1">Cell inner membrane</location>
        <topology evidence="1">Single-pass membrane protein</topology>
        <orientation evidence="1">Periplasmic side</orientation>
    </subcellularLocation>
</comment>
<organism evidence="13 14">
    <name type="scientific">Bradyrhizobium jicamae</name>
    <dbReference type="NCBI Taxonomy" id="280332"/>
    <lineage>
        <taxon>Bacteria</taxon>
        <taxon>Pseudomonadati</taxon>
        <taxon>Pseudomonadota</taxon>
        <taxon>Alphaproteobacteria</taxon>
        <taxon>Hyphomicrobiales</taxon>
        <taxon>Nitrobacteraceae</taxon>
        <taxon>Bradyrhizobium</taxon>
    </lineage>
</organism>
<evidence type="ECO:0000256" key="4">
    <source>
        <dbReference type="ARBA" id="ARBA00022475"/>
    </source>
</evidence>
<comment type="caution">
    <text evidence="13">The sequence shown here is derived from an EMBL/GenBank/DDBJ whole genome shotgun (WGS) entry which is preliminary data.</text>
</comment>
<dbReference type="InterPro" id="IPR051045">
    <property type="entry name" value="TonB-dependent_transducer"/>
</dbReference>
<dbReference type="Pfam" id="PF13103">
    <property type="entry name" value="TonB_2"/>
    <property type="match status" value="1"/>
</dbReference>
<dbReference type="SUPFAM" id="SSF74653">
    <property type="entry name" value="TolA/TonB C-terminal domain"/>
    <property type="match status" value="1"/>
</dbReference>
<evidence type="ECO:0000256" key="1">
    <source>
        <dbReference type="ARBA" id="ARBA00004383"/>
    </source>
</evidence>
<keyword evidence="14" id="KW-1185">Reference proteome</keyword>
<dbReference type="PANTHER" id="PTHR33446:SF13">
    <property type="entry name" value="TONB PROTEIN"/>
    <property type="match status" value="1"/>
</dbReference>
<reference evidence="13 14" key="1">
    <citation type="submission" date="2014-03" db="EMBL/GenBank/DDBJ databases">
        <title>Bradyrhizobium valentinum sp. nov., isolated from effective nodules of Lupinus mariae-josephae, a lupine endemic of basic-lime soils in Eastern Spain.</title>
        <authorList>
            <person name="Duran D."/>
            <person name="Rey L."/>
            <person name="Navarro A."/>
            <person name="Busquets A."/>
            <person name="Imperial J."/>
            <person name="Ruiz-Argueso T."/>
        </authorList>
    </citation>
    <scope>NUCLEOTIDE SEQUENCE [LARGE SCALE GENOMIC DNA]</scope>
    <source>
        <strain evidence="13 14">PAC68</strain>
    </source>
</reference>
<evidence type="ECO:0000256" key="6">
    <source>
        <dbReference type="ARBA" id="ARBA00022692"/>
    </source>
</evidence>
<keyword evidence="3" id="KW-0813">Transport</keyword>
<evidence type="ECO:0000256" key="11">
    <source>
        <dbReference type="SAM" id="Phobius"/>
    </source>
</evidence>
<dbReference type="GO" id="GO:0055085">
    <property type="term" value="P:transmembrane transport"/>
    <property type="evidence" value="ECO:0007669"/>
    <property type="project" value="InterPro"/>
</dbReference>
<evidence type="ECO:0000313" key="14">
    <source>
        <dbReference type="Proteomes" id="UP000050863"/>
    </source>
</evidence>
<evidence type="ECO:0000256" key="5">
    <source>
        <dbReference type="ARBA" id="ARBA00022519"/>
    </source>
</evidence>
<dbReference type="Gene3D" id="3.30.1150.10">
    <property type="match status" value="1"/>
</dbReference>
<keyword evidence="7" id="KW-0653">Protein transport</keyword>
<accession>A0A0R3KKC6</accession>
<dbReference type="InterPro" id="IPR037682">
    <property type="entry name" value="TonB_C"/>
</dbReference>
<keyword evidence="5" id="KW-0997">Cell inner membrane</keyword>
<feature type="compositionally biased region" description="Low complexity" evidence="10">
    <location>
        <begin position="172"/>
        <end position="187"/>
    </location>
</feature>
<keyword evidence="6 11" id="KW-0812">Transmembrane</keyword>
<keyword evidence="4" id="KW-1003">Cell membrane</keyword>
<feature type="transmembrane region" description="Helical" evidence="11">
    <location>
        <begin position="33"/>
        <end position="55"/>
    </location>
</feature>
<evidence type="ECO:0000256" key="8">
    <source>
        <dbReference type="ARBA" id="ARBA00022989"/>
    </source>
</evidence>
<dbReference type="GO" id="GO:0005886">
    <property type="term" value="C:plasma membrane"/>
    <property type="evidence" value="ECO:0007669"/>
    <property type="project" value="UniProtKB-SubCell"/>
</dbReference>
<dbReference type="FunFam" id="3.30.1150.10:FF:000012">
    <property type="entry name" value="Energy transducer TonB"/>
    <property type="match status" value="1"/>
</dbReference>